<dbReference type="SUPFAM" id="SSF103088">
    <property type="entry name" value="OmpA-like"/>
    <property type="match status" value="1"/>
</dbReference>
<dbReference type="PRINTS" id="PR01023">
    <property type="entry name" value="NAFLGMOTY"/>
</dbReference>
<dbReference type="RefSeq" id="WP_229804116.1">
    <property type="nucleotide sequence ID" value="NZ_BMYQ01000006.1"/>
</dbReference>
<reference evidence="6" key="2">
    <citation type="submission" date="2020-09" db="EMBL/GenBank/DDBJ databases">
        <authorList>
            <person name="Sun Q."/>
            <person name="Kim S."/>
        </authorList>
    </citation>
    <scope>NUCLEOTIDE SEQUENCE</scope>
    <source>
        <strain evidence="6">KCTC 23714</strain>
    </source>
</reference>
<evidence type="ECO:0000256" key="2">
    <source>
        <dbReference type="ARBA" id="ARBA00023136"/>
    </source>
</evidence>
<keyword evidence="3" id="KW-0998">Cell outer membrane</keyword>
<evidence type="ECO:0000256" key="3">
    <source>
        <dbReference type="ARBA" id="ARBA00023237"/>
    </source>
</evidence>
<dbReference type="PRINTS" id="PR01021">
    <property type="entry name" value="OMPADOMAIN"/>
</dbReference>
<dbReference type="InterPro" id="IPR006665">
    <property type="entry name" value="OmpA-like"/>
</dbReference>
<reference evidence="6" key="1">
    <citation type="journal article" date="2014" name="Int. J. Syst. Evol. Microbiol.">
        <title>Complete genome sequence of Corynebacterium casei LMG S-19264T (=DSM 44701T), isolated from a smear-ripened cheese.</title>
        <authorList>
            <consortium name="US DOE Joint Genome Institute (JGI-PGF)"/>
            <person name="Walter F."/>
            <person name="Albersmeier A."/>
            <person name="Kalinowski J."/>
            <person name="Ruckert C."/>
        </authorList>
    </citation>
    <scope>NUCLEOTIDE SEQUENCE</scope>
    <source>
        <strain evidence="6">KCTC 23714</strain>
    </source>
</reference>
<evidence type="ECO:0000256" key="4">
    <source>
        <dbReference type="PROSITE-ProRule" id="PRU00473"/>
    </source>
</evidence>
<dbReference type="InterPro" id="IPR039567">
    <property type="entry name" value="Gly-zipper"/>
</dbReference>
<dbReference type="PROSITE" id="PS51257">
    <property type="entry name" value="PROKAR_LIPOPROTEIN"/>
    <property type="match status" value="1"/>
</dbReference>
<dbReference type="Gene3D" id="3.30.1330.60">
    <property type="entry name" value="OmpA-like domain"/>
    <property type="match status" value="1"/>
</dbReference>
<protein>
    <submittedName>
        <fullName evidence="6">Membrane protein</fullName>
    </submittedName>
</protein>
<name>A0A918IVP9_9RHOB</name>
<evidence type="ECO:0000259" key="5">
    <source>
        <dbReference type="PROSITE" id="PS51123"/>
    </source>
</evidence>
<organism evidence="6 7">
    <name type="scientific">Gemmobacter lanyuensis</name>
    <dbReference type="NCBI Taxonomy" id="1054497"/>
    <lineage>
        <taxon>Bacteria</taxon>
        <taxon>Pseudomonadati</taxon>
        <taxon>Pseudomonadota</taxon>
        <taxon>Alphaproteobacteria</taxon>
        <taxon>Rhodobacterales</taxon>
        <taxon>Paracoccaceae</taxon>
        <taxon>Gemmobacter</taxon>
    </lineage>
</organism>
<dbReference type="AlphaFoldDB" id="A0A918IVP9"/>
<dbReference type="InterPro" id="IPR006664">
    <property type="entry name" value="OMP_bac"/>
</dbReference>
<dbReference type="InterPro" id="IPR036737">
    <property type="entry name" value="OmpA-like_sf"/>
</dbReference>
<evidence type="ECO:0000313" key="7">
    <source>
        <dbReference type="Proteomes" id="UP000628984"/>
    </source>
</evidence>
<dbReference type="CDD" id="cd07185">
    <property type="entry name" value="OmpA_C-like"/>
    <property type="match status" value="1"/>
</dbReference>
<dbReference type="PANTHER" id="PTHR30329:SF21">
    <property type="entry name" value="LIPOPROTEIN YIAD-RELATED"/>
    <property type="match status" value="1"/>
</dbReference>
<dbReference type="PANTHER" id="PTHR30329">
    <property type="entry name" value="STATOR ELEMENT OF FLAGELLAR MOTOR COMPLEX"/>
    <property type="match status" value="1"/>
</dbReference>
<evidence type="ECO:0000256" key="1">
    <source>
        <dbReference type="ARBA" id="ARBA00004442"/>
    </source>
</evidence>
<proteinExistence type="predicted"/>
<keyword evidence="7" id="KW-1185">Reference proteome</keyword>
<sequence length="217" mass="22389">MAFKAPLILGVAGIALLAGCVQNPYQYDDPNARTKGGALTGALIGATIGATSGGDDRLAKAVIGGAIGAAAGGAIGSSLDAQAAELRQQLGGNASVVNNGDRINVTMGQDILFATDSFMVRPDQQYNLQAIGQNLVRYPNSRIEIVGHTDSDGEAAYNQSLSERRAVAVRDVLMASGVPAGRLSAYGRGEEQPVASNLTAAGKQQNRRVEIIIVPTR</sequence>
<dbReference type="Proteomes" id="UP000628984">
    <property type="component" value="Unassembled WGS sequence"/>
</dbReference>
<dbReference type="PROSITE" id="PS51123">
    <property type="entry name" value="OMPA_2"/>
    <property type="match status" value="1"/>
</dbReference>
<keyword evidence="2 4" id="KW-0472">Membrane</keyword>
<comment type="caution">
    <text evidence="6">The sequence shown here is derived from an EMBL/GenBank/DDBJ whole genome shotgun (WGS) entry which is preliminary data.</text>
</comment>
<feature type="domain" description="OmpA-like" evidence="5">
    <location>
        <begin position="100"/>
        <end position="217"/>
    </location>
</feature>
<dbReference type="InterPro" id="IPR050330">
    <property type="entry name" value="Bact_OuterMem_StrucFunc"/>
</dbReference>
<dbReference type="Pfam" id="PF00691">
    <property type="entry name" value="OmpA"/>
    <property type="match status" value="1"/>
</dbReference>
<comment type="subcellular location">
    <subcellularLocation>
        <location evidence="1">Cell outer membrane</location>
    </subcellularLocation>
</comment>
<evidence type="ECO:0000313" key="6">
    <source>
        <dbReference type="EMBL" id="GGW33130.1"/>
    </source>
</evidence>
<dbReference type="Pfam" id="PF13488">
    <property type="entry name" value="Gly-zipper_Omp"/>
    <property type="match status" value="1"/>
</dbReference>
<gene>
    <name evidence="6" type="ORF">GCM10011452_21970</name>
</gene>
<accession>A0A918IVP9</accession>
<dbReference type="EMBL" id="BMYQ01000006">
    <property type="protein sequence ID" value="GGW33130.1"/>
    <property type="molecule type" value="Genomic_DNA"/>
</dbReference>
<dbReference type="GO" id="GO:0009279">
    <property type="term" value="C:cell outer membrane"/>
    <property type="evidence" value="ECO:0007669"/>
    <property type="project" value="UniProtKB-SubCell"/>
</dbReference>